<name>X0SWX6_9ZZZZ</name>
<sequence length="46" mass="5298">METYLSQEIWKRDGRGSILLCKAMKKIGMMEYGAWLEKATAPICFV</sequence>
<comment type="caution">
    <text evidence="1">The sequence shown here is derived from an EMBL/GenBank/DDBJ whole genome shotgun (WGS) entry which is preliminary data.</text>
</comment>
<protein>
    <submittedName>
        <fullName evidence="1">Uncharacterized protein</fullName>
    </submittedName>
</protein>
<proteinExistence type="predicted"/>
<dbReference type="EMBL" id="BARS01003281">
    <property type="protein sequence ID" value="GAF80427.1"/>
    <property type="molecule type" value="Genomic_DNA"/>
</dbReference>
<gene>
    <name evidence="1" type="ORF">S01H1_06344</name>
</gene>
<organism evidence="1">
    <name type="scientific">marine sediment metagenome</name>
    <dbReference type="NCBI Taxonomy" id="412755"/>
    <lineage>
        <taxon>unclassified sequences</taxon>
        <taxon>metagenomes</taxon>
        <taxon>ecological metagenomes</taxon>
    </lineage>
</organism>
<accession>X0SWX6</accession>
<reference evidence="1" key="1">
    <citation type="journal article" date="2014" name="Front. Microbiol.">
        <title>High frequency of phylogenetically diverse reductive dehalogenase-homologous genes in deep subseafloor sedimentary metagenomes.</title>
        <authorList>
            <person name="Kawai M."/>
            <person name="Futagami T."/>
            <person name="Toyoda A."/>
            <person name="Takaki Y."/>
            <person name="Nishi S."/>
            <person name="Hori S."/>
            <person name="Arai W."/>
            <person name="Tsubouchi T."/>
            <person name="Morono Y."/>
            <person name="Uchiyama I."/>
            <person name="Ito T."/>
            <person name="Fujiyama A."/>
            <person name="Inagaki F."/>
            <person name="Takami H."/>
        </authorList>
    </citation>
    <scope>NUCLEOTIDE SEQUENCE</scope>
    <source>
        <strain evidence="1">Expedition CK06-06</strain>
    </source>
</reference>
<dbReference type="AlphaFoldDB" id="X0SWX6"/>
<evidence type="ECO:0000313" key="1">
    <source>
        <dbReference type="EMBL" id="GAF80427.1"/>
    </source>
</evidence>